<dbReference type="EMBL" id="DVLL01000020">
    <property type="protein sequence ID" value="HIT59140.1"/>
    <property type="molecule type" value="Genomic_DNA"/>
</dbReference>
<evidence type="ECO:0000313" key="4">
    <source>
        <dbReference type="EMBL" id="HIT59140.1"/>
    </source>
</evidence>
<dbReference type="AlphaFoldDB" id="A0A9D1GVB6"/>
<dbReference type="PANTHER" id="PTHR43080:SF26">
    <property type="entry name" value="REGULATORY PROTEIN"/>
    <property type="match status" value="1"/>
</dbReference>
<feature type="domain" description="CBS" evidence="3">
    <location>
        <begin position="9"/>
        <end position="67"/>
    </location>
</feature>
<name>A0A9D1GVB6_9FIRM</name>
<evidence type="ECO:0000259" key="3">
    <source>
        <dbReference type="PROSITE" id="PS51371"/>
    </source>
</evidence>
<organism evidence="4 5">
    <name type="scientific">Candidatus Faeciplasma pullistercoris</name>
    <dbReference type="NCBI Taxonomy" id="2840800"/>
    <lineage>
        <taxon>Bacteria</taxon>
        <taxon>Bacillati</taxon>
        <taxon>Bacillota</taxon>
        <taxon>Clostridia</taxon>
        <taxon>Eubacteriales</taxon>
        <taxon>Oscillospiraceae</taxon>
        <taxon>Oscillospiraceae incertae sedis</taxon>
        <taxon>Candidatus Faeciplasma</taxon>
    </lineage>
</organism>
<dbReference type="InterPro" id="IPR000644">
    <property type="entry name" value="CBS_dom"/>
</dbReference>
<evidence type="ECO:0000256" key="1">
    <source>
        <dbReference type="ARBA" id="ARBA00023122"/>
    </source>
</evidence>
<dbReference type="Proteomes" id="UP000824136">
    <property type="component" value="Unassembled WGS sequence"/>
</dbReference>
<protein>
    <submittedName>
        <fullName evidence="4">CBS domain-containing protein</fullName>
    </submittedName>
</protein>
<dbReference type="Gene3D" id="3.10.580.10">
    <property type="entry name" value="CBS-domain"/>
    <property type="match status" value="1"/>
</dbReference>
<evidence type="ECO:0000256" key="2">
    <source>
        <dbReference type="PROSITE-ProRule" id="PRU00703"/>
    </source>
</evidence>
<sequence>MNIAFFLTLKNDVAYLYDDSSLRQALEKMRYHGYSSIPVISRTGKYVSTVTEGDFLWYMLDRSTDDTDGVSIYDAEDIKLRDIVKNDRATAVRITATMDELYELAMNQNFVPVTDDEGIFIGIVTRKNIIKYFVASRTGKKFTAPLKSKFISGKPKSVSE</sequence>
<dbReference type="SMART" id="SM00116">
    <property type="entry name" value="CBS"/>
    <property type="match status" value="2"/>
</dbReference>
<reference evidence="4" key="2">
    <citation type="journal article" date="2021" name="PeerJ">
        <title>Extensive microbial diversity within the chicken gut microbiome revealed by metagenomics and culture.</title>
        <authorList>
            <person name="Gilroy R."/>
            <person name="Ravi A."/>
            <person name="Getino M."/>
            <person name="Pursley I."/>
            <person name="Horton D.L."/>
            <person name="Alikhan N.F."/>
            <person name="Baker D."/>
            <person name="Gharbi K."/>
            <person name="Hall N."/>
            <person name="Watson M."/>
            <person name="Adriaenssens E.M."/>
            <person name="Foster-Nyarko E."/>
            <person name="Jarju S."/>
            <person name="Secka A."/>
            <person name="Antonio M."/>
            <person name="Oren A."/>
            <person name="Chaudhuri R.R."/>
            <person name="La Ragione R."/>
            <person name="Hildebrand F."/>
            <person name="Pallen M.J."/>
        </authorList>
    </citation>
    <scope>NUCLEOTIDE SEQUENCE</scope>
    <source>
        <strain evidence="4">CHK33-4379</strain>
    </source>
</reference>
<gene>
    <name evidence="4" type="ORF">IAC39_05480</name>
</gene>
<comment type="caution">
    <text evidence="4">The sequence shown here is derived from an EMBL/GenBank/DDBJ whole genome shotgun (WGS) entry which is preliminary data.</text>
</comment>
<proteinExistence type="predicted"/>
<reference evidence="4" key="1">
    <citation type="submission" date="2020-10" db="EMBL/GenBank/DDBJ databases">
        <authorList>
            <person name="Gilroy R."/>
        </authorList>
    </citation>
    <scope>NUCLEOTIDE SEQUENCE</scope>
    <source>
        <strain evidence="4">CHK33-4379</strain>
    </source>
</reference>
<keyword evidence="1 2" id="KW-0129">CBS domain</keyword>
<dbReference type="SUPFAM" id="SSF54631">
    <property type="entry name" value="CBS-domain pair"/>
    <property type="match status" value="1"/>
</dbReference>
<accession>A0A9D1GVB6</accession>
<evidence type="ECO:0000313" key="5">
    <source>
        <dbReference type="Proteomes" id="UP000824136"/>
    </source>
</evidence>
<dbReference type="CDD" id="cd09834">
    <property type="entry name" value="CBS_pair_bac"/>
    <property type="match status" value="1"/>
</dbReference>
<dbReference type="PROSITE" id="PS51371">
    <property type="entry name" value="CBS"/>
    <property type="match status" value="1"/>
</dbReference>
<dbReference type="InterPro" id="IPR051257">
    <property type="entry name" value="Diverse_CBS-Domain"/>
</dbReference>
<dbReference type="InterPro" id="IPR046342">
    <property type="entry name" value="CBS_dom_sf"/>
</dbReference>
<dbReference type="Pfam" id="PF00571">
    <property type="entry name" value="CBS"/>
    <property type="match status" value="2"/>
</dbReference>
<dbReference type="PANTHER" id="PTHR43080">
    <property type="entry name" value="CBS DOMAIN-CONTAINING PROTEIN CBSX3, MITOCHONDRIAL"/>
    <property type="match status" value="1"/>
</dbReference>